<keyword evidence="1" id="KW-0732">Signal</keyword>
<sequence length="180" mass="19642">MAAQQDQETLASPEAHDPTAPLTTPVPSLADLLTIEPSASIFYTYAREVELSELFADSEGNNTVLVPTNKAVMALSRKPHQGPAPVDSGVVITQQEYDRMSKENVERWVSAHIVPSHIGLPSSETYDTMLEGVSVTFHDNGGKDEPAWRRAVVNDNIHIVSMKKANNGVLYMIDGTVKID</sequence>
<dbReference type="PANTHER" id="PTHR28156">
    <property type="entry name" value="FAS1 DOMAIN-CONTAINING PROTEIN YDR262W"/>
    <property type="match status" value="1"/>
</dbReference>
<dbReference type="Gene3D" id="2.30.180.10">
    <property type="entry name" value="FAS1 domain"/>
    <property type="match status" value="1"/>
</dbReference>
<comment type="caution">
    <text evidence="4">The sequence shown here is derived from an EMBL/GenBank/DDBJ whole genome shotgun (WGS) entry which is preliminary data.</text>
</comment>
<feature type="domain" description="FAS1" evidence="3">
    <location>
        <begin position="26"/>
        <end position="177"/>
    </location>
</feature>
<dbReference type="EMBL" id="RWJN01000009">
    <property type="protein sequence ID" value="TCD71133.1"/>
    <property type="molecule type" value="Genomic_DNA"/>
</dbReference>
<evidence type="ECO:0000313" key="5">
    <source>
        <dbReference type="Proteomes" id="UP000292702"/>
    </source>
</evidence>
<dbReference type="InterPro" id="IPR036378">
    <property type="entry name" value="FAS1_dom_sf"/>
</dbReference>
<feature type="compositionally biased region" description="Polar residues" evidence="2">
    <location>
        <begin position="1"/>
        <end position="10"/>
    </location>
</feature>
<evidence type="ECO:0000313" key="4">
    <source>
        <dbReference type="EMBL" id="TCD71133.1"/>
    </source>
</evidence>
<reference evidence="4 5" key="1">
    <citation type="submission" date="2018-11" db="EMBL/GenBank/DDBJ databases">
        <title>Genome assembly of Steccherinum ochraceum LE-BIN_3174, the white-rot fungus of the Steccherinaceae family (The Residual Polyporoid clade, Polyporales, Basidiomycota).</title>
        <authorList>
            <person name="Fedorova T.V."/>
            <person name="Glazunova O.A."/>
            <person name="Landesman E.O."/>
            <person name="Moiseenko K.V."/>
            <person name="Psurtseva N.V."/>
            <person name="Savinova O.S."/>
            <person name="Shakhova N.V."/>
            <person name="Tyazhelova T.V."/>
            <person name="Vasina D.V."/>
        </authorList>
    </citation>
    <scope>NUCLEOTIDE SEQUENCE [LARGE SCALE GENOMIC DNA]</scope>
    <source>
        <strain evidence="4 5">LE-BIN_3174</strain>
    </source>
</reference>
<proteinExistence type="predicted"/>
<gene>
    <name evidence="4" type="ORF">EIP91_012081</name>
</gene>
<dbReference type="SMART" id="SM00554">
    <property type="entry name" value="FAS1"/>
    <property type="match status" value="1"/>
</dbReference>
<dbReference type="OrthoDB" id="5551751at2759"/>
<keyword evidence="5" id="KW-1185">Reference proteome</keyword>
<dbReference type="InterPro" id="IPR000782">
    <property type="entry name" value="FAS1_domain"/>
</dbReference>
<dbReference type="PANTHER" id="PTHR28156:SF1">
    <property type="entry name" value="FAS1 DOMAIN-CONTAINING PROTEIN YDR262W"/>
    <property type="match status" value="1"/>
</dbReference>
<dbReference type="InterPro" id="IPR040200">
    <property type="entry name" value="Mug57-like"/>
</dbReference>
<dbReference type="STRING" id="92696.A0A4R0RUC8"/>
<dbReference type="AlphaFoldDB" id="A0A4R0RUC8"/>
<accession>A0A4R0RUC8</accession>
<dbReference type="Proteomes" id="UP000292702">
    <property type="component" value="Unassembled WGS sequence"/>
</dbReference>
<feature type="region of interest" description="Disordered" evidence="2">
    <location>
        <begin position="1"/>
        <end position="24"/>
    </location>
</feature>
<organism evidence="4 5">
    <name type="scientific">Steccherinum ochraceum</name>
    <dbReference type="NCBI Taxonomy" id="92696"/>
    <lineage>
        <taxon>Eukaryota</taxon>
        <taxon>Fungi</taxon>
        <taxon>Dikarya</taxon>
        <taxon>Basidiomycota</taxon>
        <taxon>Agaricomycotina</taxon>
        <taxon>Agaricomycetes</taxon>
        <taxon>Polyporales</taxon>
        <taxon>Steccherinaceae</taxon>
        <taxon>Steccherinum</taxon>
    </lineage>
</organism>
<evidence type="ECO:0000256" key="2">
    <source>
        <dbReference type="SAM" id="MobiDB-lite"/>
    </source>
</evidence>
<evidence type="ECO:0000256" key="1">
    <source>
        <dbReference type="ARBA" id="ARBA00022729"/>
    </source>
</evidence>
<name>A0A4R0RUC8_9APHY</name>
<dbReference type="SUPFAM" id="SSF82153">
    <property type="entry name" value="FAS1 domain"/>
    <property type="match status" value="1"/>
</dbReference>
<dbReference type="Pfam" id="PF02469">
    <property type="entry name" value="Fasciclin"/>
    <property type="match status" value="1"/>
</dbReference>
<dbReference type="PROSITE" id="PS50213">
    <property type="entry name" value="FAS1"/>
    <property type="match status" value="1"/>
</dbReference>
<protein>
    <recommendedName>
        <fullName evidence="3">FAS1 domain-containing protein</fullName>
    </recommendedName>
</protein>
<evidence type="ECO:0000259" key="3">
    <source>
        <dbReference type="PROSITE" id="PS50213"/>
    </source>
</evidence>